<dbReference type="GO" id="GO:0008017">
    <property type="term" value="F:microtubule binding"/>
    <property type="evidence" value="ECO:0007669"/>
    <property type="project" value="InterPro"/>
</dbReference>
<dbReference type="PROSITE" id="PS00411">
    <property type="entry name" value="KINESIN_MOTOR_1"/>
    <property type="match status" value="1"/>
</dbReference>
<evidence type="ECO:0000256" key="4">
    <source>
        <dbReference type="ARBA" id="ARBA00022741"/>
    </source>
</evidence>
<reference evidence="13 14" key="1">
    <citation type="submission" date="2016-11" db="EMBL/GenBank/DDBJ databases">
        <title>The macronuclear genome of Stentor coeruleus: a giant cell with tiny introns.</title>
        <authorList>
            <person name="Slabodnick M."/>
            <person name="Ruby J.G."/>
            <person name="Reiff S.B."/>
            <person name="Swart E.C."/>
            <person name="Gosai S."/>
            <person name="Prabakaran S."/>
            <person name="Witkowska E."/>
            <person name="Larue G.E."/>
            <person name="Fisher S."/>
            <person name="Freeman R.M."/>
            <person name="Gunawardena J."/>
            <person name="Chu W."/>
            <person name="Stover N.A."/>
            <person name="Gregory B.D."/>
            <person name="Nowacki M."/>
            <person name="Derisi J."/>
            <person name="Roy S.W."/>
            <person name="Marshall W.F."/>
            <person name="Sood P."/>
        </authorList>
    </citation>
    <scope>NUCLEOTIDE SEQUENCE [LARGE SCALE GENOMIC DNA]</scope>
    <source>
        <strain evidence="13">WM001</strain>
    </source>
</reference>
<comment type="subcellular location">
    <subcellularLocation>
        <location evidence="1">Cytoplasm</location>
        <location evidence="1">Cytoskeleton</location>
    </subcellularLocation>
</comment>
<comment type="similarity">
    <text evidence="8">Belongs to the TRAFAC class myosin-kinesin ATPase superfamily. Kinesin family. KIN-5/BimC subfamily.</text>
</comment>
<keyword evidence="7" id="KW-0206">Cytoskeleton</keyword>
<dbReference type="GO" id="GO:0003777">
    <property type="term" value="F:microtubule motor activity"/>
    <property type="evidence" value="ECO:0007669"/>
    <property type="project" value="InterPro"/>
</dbReference>
<proteinExistence type="inferred from homology"/>
<evidence type="ECO:0000259" key="12">
    <source>
        <dbReference type="PROSITE" id="PS50067"/>
    </source>
</evidence>
<keyword evidence="3 10" id="KW-0493">Microtubule</keyword>
<evidence type="ECO:0000313" key="13">
    <source>
        <dbReference type="EMBL" id="OMJ73531.1"/>
    </source>
</evidence>
<dbReference type="GO" id="GO:0007010">
    <property type="term" value="P:cytoskeleton organization"/>
    <property type="evidence" value="ECO:0007669"/>
    <property type="project" value="UniProtKB-ARBA"/>
</dbReference>
<dbReference type="PANTHER" id="PTHR47968">
    <property type="entry name" value="CENTROMERE PROTEIN E"/>
    <property type="match status" value="1"/>
</dbReference>
<organism evidence="13 14">
    <name type="scientific">Stentor coeruleus</name>
    <dbReference type="NCBI Taxonomy" id="5963"/>
    <lineage>
        <taxon>Eukaryota</taxon>
        <taxon>Sar</taxon>
        <taxon>Alveolata</taxon>
        <taxon>Ciliophora</taxon>
        <taxon>Postciliodesmatophora</taxon>
        <taxon>Heterotrichea</taxon>
        <taxon>Heterotrichida</taxon>
        <taxon>Stentoridae</taxon>
        <taxon>Stentor</taxon>
    </lineage>
</organism>
<evidence type="ECO:0000256" key="7">
    <source>
        <dbReference type="ARBA" id="ARBA00023212"/>
    </source>
</evidence>
<keyword evidence="4 9" id="KW-0547">Nucleotide-binding</keyword>
<feature type="coiled-coil region" evidence="11">
    <location>
        <begin position="339"/>
        <end position="373"/>
    </location>
</feature>
<protein>
    <recommendedName>
        <fullName evidence="10">Kinesin-like protein</fullName>
    </recommendedName>
</protein>
<keyword evidence="2" id="KW-0963">Cytoplasm</keyword>
<comment type="caution">
    <text evidence="13">The sequence shown here is derived from an EMBL/GenBank/DDBJ whole genome shotgun (WGS) entry which is preliminary data.</text>
</comment>
<evidence type="ECO:0000256" key="9">
    <source>
        <dbReference type="PROSITE-ProRule" id="PRU00283"/>
    </source>
</evidence>
<keyword evidence="11" id="KW-0175">Coiled coil</keyword>
<dbReference type="InterPro" id="IPR019821">
    <property type="entry name" value="Kinesin_motor_CS"/>
</dbReference>
<dbReference type="PROSITE" id="PS50067">
    <property type="entry name" value="KINESIN_MOTOR_2"/>
    <property type="match status" value="1"/>
</dbReference>
<evidence type="ECO:0000256" key="11">
    <source>
        <dbReference type="SAM" id="Coils"/>
    </source>
</evidence>
<feature type="domain" description="Kinesin motor" evidence="12">
    <location>
        <begin position="9"/>
        <end position="334"/>
    </location>
</feature>
<dbReference type="AlphaFoldDB" id="A0A1R2B9Q5"/>
<dbReference type="Pfam" id="PF00225">
    <property type="entry name" value="Kinesin"/>
    <property type="match status" value="1"/>
</dbReference>
<dbReference type="InterPro" id="IPR036961">
    <property type="entry name" value="Kinesin_motor_dom_sf"/>
</dbReference>
<keyword evidence="5 9" id="KW-0067">ATP-binding</keyword>
<dbReference type="GO" id="GO:0007018">
    <property type="term" value="P:microtubule-based movement"/>
    <property type="evidence" value="ECO:0007669"/>
    <property type="project" value="InterPro"/>
</dbReference>
<dbReference type="GO" id="GO:0005524">
    <property type="term" value="F:ATP binding"/>
    <property type="evidence" value="ECO:0007669"/>
    <property type="project" value="UniProtKB-UniRule"/>
</dbReference>
<accession>A0A1R2B9Q5</accession>
<sequence length="734" mass="83924">MSKSTQTSNIKVLCRFRPLNTYERQSSELIKIEFKNDSLTIFPTSEYSNPLTFTFDYIFTSESTQQHVYTQAAKPIIEDVIQGFNGTIFAYGQTASGKTHTMTGHDIYDPYTMGIIPRMITTVFDTIESADDNIEFSLKVSYCELYLEKINDLIDIQKKNLKIRQDKTKGIYIADLSEHYVSSDFEIYELLKIGTENRQVSCNKMNTRSSRSHTMFSLTITQNNALDLSAKVGRLYLVDLAGSERVVKTNAEGLRLKELKTINKSLNTLGLVINQLTDGKSSHIPYRDSKLTRILQDSLGGNSKTAIFVTCSPALINEQETISTLRFGYRAKSIRNTPKVNRELTMAELKIKLAKVEEELRRKAMKINSLEMVLNKNDVVECEKVVITEQTEESEDLKITETDDFLADLEEARFKLSVLVEDNFKYKSTSKDLKSNLTQLNDDNLNQASLISVLEMKIISLESSIYNKIELASKLSIEKETLSAKVEELQSKILDLEQTYNEKLVESEKLDFQIKMQYGDNEILSESTDLIDQLKAKLINEQQKYKKNQAEVLNLQIRLNQALQDMTKGRQNEEKDLLNRELKARNDKILYLENELESIIDNHRGVVAILTEDEETLKIKIENLQEILNDLTIMHKQLLTKQNSINIEKQLNIRKITKLNYKIGSLENELKEKKQELDIAEAEANKLFTDITSQSIYNRIKVPIKGGGGKGLRSSMAKSILPNPYRVYASMIKP</sequence>
<dbReference type="PRINTS" id="PR00380">
    <property type="entry name" value="KINESINHEAVY"/>
</dbReference>
<dbReference type="SMART" id="SM00129">
    <property type="entry name" value="KISc"/>
    <property type="match status" value="1"/>
</dbReference>
<evidence type="ECO:0000256" key="8">
    <source>
        <dbReference type="ARBA" id="ARBA00034704"/>
    </source>
</evidence>
<feature type="binding site" evidence="9">
    <location>
        <begin position="92"/>
        <end position="99"/>
    </location>
    <ligand>
        <name>ATP</name>
        <dbReference type="ChEBI" id="CHEBI:30616"/>
    </ligand>
</feature>
<dbReference type="Proteomes" id="UP000187209">
    <property type="component" value="Unassembled WGS sequence"/>
</dbReference>
<dbReference type="InterPro" id="IPR027640">
    <property type="entry name" value="Kinesin-like_fam"/>
</dbReference>
<evidence type="ECO:0000256" key="5">
    <source>
        <dbReference type="ARBA" id="ARBA00022840"/>
    </source>
</evidence>
<evidence type="ECO:0000313" key="14">
    <source>
        <dbReference type="Proteomes" id="UP000187209"/>
    </source>
</evidence>
<dbReference type="EMBL" id="MPUH01000815">
    <property type="protein sequence ID" value="OMJ73531.1"/>
    <property type="molecule type" value="Genomic_DNA"/>
</dbReference>
<dbReference type="GO" id="GO:0005874">
    <property type="term" value="C:microtubule"/>
    <property type="evidence" value="ECO:0007669"/>
    <property type="project" value="UniProtKB-KW"/>
</dbReference>
<keyword evidence="6 9" id="KW-0505">Motor protein</keyword>
<evidence type="ECO:0000256" key="10">
    <source>
        <dbReference type="RuleBase" id="RU000394"/>
    </source>
</evidence>
<dbReference type="Gene3D" id="3.40.850.10">
    <property type="entry name" value="Kinesin motor domain"/>
    <property type="match status" value="1"/>
</dbReference>
<keyword evidence="14" id="KW-1185">Reference proteome</keyword>
<evidence type="ECO:0000256" key="3">
    <source>
        <dbReference type="ARBA" id="ARBA00022701"/>
    </source>
</evidence>
<dbReference type="InterPro" id="IPR027417">
    <property type="entry name" value="P-loop_NTPase"/>
</dbReference>
<dbReference type="InterPro" id="IPR001752">
    <property type="entry name" value="Kinesin_motor_dom"/>
</dbReference>
<evidence type="ECO:0000256" key="6">
    <source>
        <dbReference type="ARBA" id="ARBA00023175"/>
    </source>
</evidence>
<feature type="coiled-coil region" evidence="11">
    <location>
        <begin position="472"/>
        <end position="565"/>
    </location>
</feature>
<evidence type="ECO:0000256" key="1">
    <source>
        <dbReference type="ARBA" id="ARBA00004245"/>
    </source>
</evidence>
<dbReference type="FunFam" id="3.40.850.10:FF:000019">
    <property type="entry name" value="Kinesin-like protein KIN-5D"/>
    <property type="match status" value="1"/>
</dbReference>
<dbReference type="OrthoDB" id="3176171at2759"/>
<dbReference type="PANTHER" id="PTHR47968:SF17">
    <property type="entry name" value="KINESIN-LIKE PROTEIN"/>
    <property type="match status" value="1"/>
</dbReference>
<dbReference type="SUPFAM" id="SSF52540">
    <property type="entry name" value="P-loop containing nucleoside triphosphate hydrolases"/>
    <property type="match status" value="1"/>
</dbReference>
<gene>
    <name evidence="13" type="ORF">SteCoe_27754</name>
</gene>
<name>A0A1R2B9Q5_9CILI</name>
<evidence type="ECO:0000256" key="2">
    <source>
        <dbReference type="ARBA" id="ARBA00022490"/>
    </source>
</evidence>
<feature type="coiled-coil region" evidence="11">
    <location>
        <begin position="607"/>
        <end position="690"/>
    </location>
</feature>